<dbReference type="GO" id="GO:0003735">
    <property type="term" value="F:structural constituent of ribosome"/>
    <property type="evidence" value="ECO:0007669"/>
    <property type="project" value="InterPro"/>
</dbReference>
<reference evidence="5" key="1">
    <citation type="submission" date="2018-05" db="EMBL/GenBank/DDBJ databases">
        <authorList>
            <person name="Lanie J.A."/>
            <person name="Ng W.-L."/>
            <person name="Kazmierczak K.M."/>
            <person name="Andrzejewski T.M."/>
            <person name="Davidsen T.M."/>
            <person name="Wayne K.J."/>
            <person name="Tettelin H."/>
            <person name="Glass J.I."/>
            <person name="Rusch D."/>
            <person name="Podicherti R."/>
            <person name="Tsui H.-C.T."/>
            <person name="Winkler M.E."/>
        </authorList>
    </citation>
    <scope>NUCLEOTIDE SEQUENCE</scope>
</reference>
<dbReference type="AlphaFoldDB" id="A0A382VAG4"/>
<dbReference type="PANTHER" id="PTHR15892">
    <property type="entry name" value="MITOCHONDRIAL RIBOSOMAL PROTEIN L30"/>
    <property type="match status" value="1"/>
</dbReference>
<evidence type="ECO:0000256" key="3">
    <source>
        <dbReference type="ARBA" id="ARBA00023274"/>
    </source>
</evidence>
<dbReference type="InterPro" id="IPR005996">
    <property type="entry name" value="Ribosomal_uL30_bac-type"/>
</dbReference>
<dbReference type="CDD" id="cd01658">
    <property type="entry name" value="Ribosomal_L30"/>
    <property type="match status" value="1"/>
</dbReference>
<dbReference type="GO" id="GO:0022625">
    <property type="term" value="C:cytosolic large ribosomal subunit"/>
    <property type="evidence" value="ECO:0007669"/>
    <property type="project" value="TreeGrafter"/>
</dbReference>
<keyword evidence="3" id="KW-0687">Ribonucleoprotein</keyword>
<keyword evidence="2" id="KW-0689">Ribosomal protein</keyword>
<name>A0A382VAG4_9ZZZZ</name>
<dbReference type="PIRSF" id="PIRSF002211">
    <property type="entry name" value="Ribosomal_L30_bac-type"/>
    <property type="match status" value="1"/>
</dbReference>
<dbReference type="InterPro" id="IPR016082">
    <property type="entry name" value="Ribosomal_uL30_ferredoxin-like"/>
</dbReference>
<dbReference type="GO" id="GO:0006412">
    <property type="term" value="P:translation"/>
    <property type="evidence" value="ECO:0007669"/>
    <property type="project" value="InterPro"/>
</dbReference>
<sequence>MAEKKVKITQIKSAIGYRRQAKDTLKALGIKKMNDSVIKVISPAIKGMITSINHLLKIEDIK</sequence>
<evidence type="ECO:0000256" key="2">
    <source>
        <dbReference type="ARBA" id="ARBA00022980"/>
    </source>
</evidence>
<feature type="domain" description="Large ribosomal subunit protein uL30-like ferredoxin-like fold" evidence="4">
    <location>
        <begin position="6"/>
        <end position="55"/>
    </location>
</feature>
<dbReference type="Pfam" id="PF00327">
    <property type="entry name" value="Ribosomal_L30"/>
    <property type="match status" value="1"/>
</dbReference>
<comment type="similarity">
    <text evidence="1">Belongs to the universal ribosomal protein uL30 family.</text>
</comment>
<proteinExistence type="inferred from homology"/>
<organism evidence="5">
    <name type="scientific">marine metagenome</name>
    <dbReference type="NCBI Taxonomy" id="408172"/>
    <lineage>
        <taxon>unclassified sequences</taxon>
        <taxon>metagenomes</taxon>
        <taxon>ecological metagenomes</taxon>
    </lineage>
</organism>
<evidence type="ECO:0000256" key="1">
    <source>
        <dbReference type="ARBA" id="ARBA00007594"/>
    </source>
</evidence>
<dbReference type="Gene3D" id="3.30.1390.20">
    <property type="entry name" value="Ribosomal protein L30, ferredoxin-like fold domain"/>
    <property type="match status" value="1"/>
</dbReference>
<dbReference type="HAMAP" id="MF_01371_B">
    <property type="entry name" value="Ribosomal_uL30_B"/>
    <property type="match status" value="1"/>
</dbReference>
<dbReference type="InterPro" id="IPR036919">
    <property type="entry name" value="Ribo_uL30_ferredoxin-like_sf"/>
</dbReference>
<dbReference type="EMBL" id="UINC01150426">
    <property type="protein sequence ID" value="SVD43464.1"/>
    <property type="molecule type" value="Genomic_DNA"/>
</dbReference>
<gene>
    <name evidence="5" type="ORF">METZ01_LOCUS396318</name>
</gene>
<evidence type="ECO:0000259" key="4">
    <source>
        <dbReference type="Pfam" id="PF00327"/>
    </source>
</evidence>
<evidence type="ECO:0000313" key="5">
    <source>
        <dbReference type="EMBL" id="SVD43464.1"/>
    </source>
</evidence>
<accession>A0A382VAG4</accession>
<dbReference type="NCBIfam" id="TIGR01308">
    <property type="entry name" value="rpmD_bact"/>
    <property type="match status" value="1"/>
</dbReference>
<protein>
    <recommendedName>
        <fullName evidence="4">Large ribosomal subunit protein uL30-like ferredoxin-like fold domain-containing protein</fullName>
    </recommendedName>
</protein>
<dbReference type="PANTHER" id="PTHR15892:SF2">
    <property type="entry name" value="LARGE RIBOSOMAL SUBUNIT PROTEIN UL30M"/>
    <property type="match status" value="1"/>
</dbReference>
<dbReference type="SUPFAM" id="SSF55129">
    <property type="entry name" value="Ribosomal protein L30p/L7e"/>
    <property type="match status" value="1"/>
</dbReference>